<feature type="region of interest" description="Disordered" evidence="1">
    <location>
        <begin position="46"/>
        <end position="67"/>
    </location>
</feature>
<organism evidence="3 4">
    <name type="scientific">Mariniblastus fucicola</name>
    <dbReference type="NCBI Taxonomy" id="980251"/>
    <lineage>
        <taxon>Bacteria</taxon>
        <taxon>Pseudomonadati</taxon>
        <taxon>Planctomycetota</taxon>
        <taxon>Planctomycetia</taxon>
        <taxon>Pirellulales</taxon>
        <taxon>Pirellulaceae</taxon>
        <taxon>Mariniblastus</taxon>
    </lineage>
</organism>
<evidence type="ECO:0000256" key="1">
    <source>
        <dbReference type="SAM" id="MobiDB-lite"/>
    </source>
</evidence>
<protein>
    <recommendedName>
        <fullName evidence="2">Calcineurin-like phosphoesterase C-terminal domain-containing protein</fullName>
    </recommendedName>
</protein>
<proteinExistence type="predicted"/>
<keyword evidence="4" id="KW-1185">Reference proteome</keyword>
<accession>A0A5B9PM13</accession>
<dbReference type="Gene3D" id="2.60.40.650">
    <property type="match status" value="1"/>
</dbReference>
<dbReference type="Proteomes" id="UP000322214">
    <property type="component" value="Chromosome"/>
</dbReference>
<dbReference type="KEGG" id="mff:MFFC18_32310"/>
<dbReference type="InterPro" id="IPR032288">
    <property type="entry name" value="Metallophos_C"/>
</dbReference>
<feature type="domain" description="Calcineurin-like phosphoesterase C-terminal" evidence="2">
    <location>
        <begin position="2"/>
        <end position="90"/>
    </location>
</feature>
<dbReference type="STRING" id="980251.GCA_001642875_02842"/>
<dbReference type="Pfam" id="PF16370">
    <property type="entry name" value="MetallophosC"/>
    <property type="match status" value="1"/>
</dbReference>
<dbReference type="AlphaFoldDB" id="A0A5B9PM13"/>
<evidence type="ECO:0000259" key="2">
    <source>
        <dbReference type="Pfam" id="PF16370"/>
    </source>
</evidence>
<sequence>MNVYNGSSKSKVECAVDGSTDWQIIEQKEAPDPNFTRMYKLESQVQPPIEPKLTSPKKSMHLWHGTLPTDLEPGTHLLRVRATDMHGRVFYGQRTFRVAN</sequence>
<evidence type="ECO:0000313" key="4">
    <source>
        <dbReference type="Proteomes" id="UP000322214"/>
    </source>
</evidence>
<reference evidence="3 4" key="1">
    <citation type="submission" date="2019-08" db="EMBL/GenBank/DDBJ databases">
        <title>Deep-cultivation of Planctomycetes and their phenomic and genomic characterization uncovers novel biology.</title>
        <authorList>
            <person name="Wiegand S."/>
            <person name="Jogler M."/>
            <person name="Boedeker C."/>
            <person name="Pinto D."/>
            <person name="Vollmers J."/>
            <person name="Rivas-Marin E."/>
            <person name="Kohn T."/>
            <person name="Peeters S.H."/>
            <person name="Heuer A."/>
            <person name="Rast P."/>
            <person name="Oberbeckmann S."/>
            <person name="Bunk B."/>
            <person name="Jeske O."/>
            <person name="Meyerdierks A."/>
            <person name="Storesund J.E."/>
            <person name="Kallscheuer N."/>
            <person name="Luecker S."/>
            <person name="Lage O.M."/>
            <person name="Pohl T."/>
            <person name="Merkel B.J."/>
            <person name="Hornburger P."/>
            <person name="Mueller R.-W."/>
            <person name="Bruemmer F."/>
            <person name="Labrenz M."/>
            <person name="Spormann A.M."/>
            <person name="Op den Camp H."/>
            <person name="Overmann J."/>
            <person name="Amann R."/>
            <person name="Jetten M.S.M."/>
            <person name="Mascher T."/>
            <person name="Medema M.H."/>
            <person name="Devos D.P."/>
            <person name="Kaster A.-K."/>
            <person name="Ovreas L."/>
            <person name="Rohde M."/>
            <person name="Galperin M.Y."/>
            <person name="Jogler C."/>
        </authorList>
    </citation>
    <scope>NUCLEOTIDE SEQUENCE [LARGE SCALE GENOMIC DNA]</scope>
    <source>
        <strain evidence="3 4">FC18</strain>
    </source>
</reference>
<dbReference type="EMBL" id="CP042912">
    <property type="protein sequence ID" value="QEG23333.1"/>
    <property type="molecule type" value="Genomic_DNA"/>
</dbReference>
<evidence type="ECO:0000313" key="3">
    <source>
        <dbReference type="EMBL" id="QEG23333.1"/>
    </source>
</evidence>
<name>A0A5B9PM13_9BACT</name>
<gene>
    <name evidence="3" type="ORF">MFFC18_32310</name>
</gene>